<reference evidence="3 4" key="1">
    <citation type="submission" date="2020-04" db="EMBL/GenBank/DDBJ databases">
        <title>Plant Genome Project.</title>
        <authorList>
            <person name="Zhang R.-G."/>
        </authorList>
    </citation>
    <scope>NUCLEOTIDE SEQUENCE [LARGE SCALE GENOMIC DNA]</scope>
    <source>
        <strain evidence="3">YNK0</strain>
        <tissue evidence="3">Leaf</tissue>
    </source>
</reference>
<dbReference type="OMA" id="HARMEMY"/>
<feature type="region of interest" description="Disordered" evidence="1">
    <location>
        <begin position="1"/>
        <end position="22"/>
    </location>
</feature>
<feature type="compositionally biased region" description="Basic and acidic residues" evidence="1">
    <location>
        <begin position="180"/>
        <end position="203"/>
    </location>
</feature>
<protein>
    <recommendedName>
        <fullName evidence="2">Myb/SANT-like DNA-binding domain-containing protein</fullName>
    </recommendedName>
</protein>
<dbReference type="Proteomes" id="UP000655225">
    <property type="component" value="Unassembled WGS sequence"/>
</dbReference>
<feature type="compositionally biased region" description="Polar residues" evidence="1">
    <location>
        <begin position="300"/>
        <end position="312"/>
    </location>
</feature>
<dbReference type="Gene3D" id="1.10.10.60">
    <property type="entry name" value="Homeodomain-like"/>
    <property type="match status" value="1"/>
</dbReference>
<dbReference type="CDD" id="cd00167">
    <property type="entry name" value="SANT"/>
    <property type="match status" value="1"/>
</dbReference>
<dbReference type="EMBL" id="JABCRI010000009">
    <property type="protein sequence ID" value="KAF8400433.1"/>
    <property type="molecule type" value="Genomic_DNA"/>
</dbReference>
<dbReference type="InterPro" id="IPR001005">
    <property type="entry name" value="SANT/Myb"/>
</dbReference>
<dbReference type="FunFam" id="1.10.10.60:FF:000152">
    <property type="entry name" value="Trihelix transcription factor ASIL2"/>
    <property type="match status" value="1"/>
</dbReference>
<accession>A0A834Z8Q4</accession>
<dbReference type="InterPro" id="IPR044822">
    <property type="entry name" value="Myb_DNA-bind_4"/>
</dbReference>
<proteinExistence type="predicted"/>
<evidence type="ECO:0000259" key="2">
    <source>
        <dbReference type="Pfam" id="PF13837"/>
    </source>
</evidence>
<feature type="region of interest" description="Disordered" evidence="1">
    <location>
        <begin position="296"/>
        <end position="320"/>
    </location>
</feature>
<sequence length="385" mass="42715">MEAGGGEISMAKTPDKSKRDEWSEGGVMSLLDVYESKWLLRNRAKLKGSDWEEIAQQVSVRCSGTKPVKTPNQCKNKIESMKKRYRAESNGNNNSVSGSSWQFFTRMDGLLKGTYCSQSKGGGGSTNGVADMGQQALPKIEMDDSEHVLKRVNDAGPSHPQTVGNALVCETIDVEVEAHVQDSIQDDRSNTLPNNRKESRGTDSDVSTPRSKIANARDGLAKVNPFKGRKRSSSDVADSIKLLAHSILKIEQARMEMYKDSERLRAEAEIRRGEMDLKRTEIIAKTQLQIAKLLAKRPRNQNNKSGSSSLRSEPTVPMDTDGRNDMLWHPMRDLQGQLSEDKSLWLERKFEEVEVKAAIDGLSKDKASSSNGLNLGFGRLSEKTL</sequence>
<dbReference type="PANTHER" id="PTHR31307:SF45">
    <property type="entry name" value="OS09G0558200 PROTEIN"/>
    <property type="match status" value="1"/>
</dbReference>
<evidence type="ECO:0000313" key="4">
    <source>
        <dbReference type="Proteomes" id="UP000655225"/>
    </source>
</evidence>
<dbReference type="InterPro" id="IPR044823">
    <property type="entry name" value="ASIL1/2-like"/>
</dbReference>
<dbReference type="PANTHER" id="PTHR31307">
    <property type="entry name" value="TRIHELIX TRANSCRIPTION FACTOR ASIL2"/>
    <property type="match status" value="1"/>
</dbReference>
<organism evidence="3 4">
    <name type="scientific">Tetracentron sinense</name>
    <name type="common">Spur-leaf</name>
    <dbReference type="NCBI Taxonomy" id="13715"/>
    <lineage>
        <taxon>Eukaryota</taxon>
        <taxon>Viridiplantae</taxon>
        <taxon>Streptophyta</taxon>
        <taxon>Embryophyta</taxon>
        <taxon>Tracheophyta</taxon>
        <taxon>Spermatophyta</taxon>
        <taxon>Magnoliopsida</taxon>
        <taxon>Trochodendrales</taxon>
        <taxon>Trochodendraceae</taxon>
        <taxon>Tetracentron</taxon>
    </lineage>
</organism>
<name>A0A834Z8Q4_TETSI</name>
<evidence type="ECO:0000313" key="3">
    <source>
        <dbReference type="EMBL" id="KAF8400433.1"/>
    </source>
</evidence>
<dbReference type="AlphaFoldDB" id="A0A834Z8Q4"/>
<keyword evidence="4" id="KW-1185">Reference proteome</keyword>
<feature type="domain" description="Myb/SANT-like DNA-binding" evidence="2">
    <location>
        <begin position="19"/>
        <end position="108"/>
    </location>
</feature>
<gene>
    <name evidence="3" type="ORF">HHK36_013731</name>
</gene>
<evidence type="ECO:0000256" key="1">
    <source>
        <dbReference type="SAM" id="MobiDB-lite"/>
    </source>
</evidence>
<feature type="compositionally biased region" description="Basic and acidic residues" evidence="1">
    <location>
        <begin position="13"/>
        <end position="22"/>
    </location>
</feature>
<dbReference type="Pfam" id="PF13837">
    <property type="entry name" value="Myb_DNA-bind_4"/>
    <property type="match status" value="1"/>
</dbReference>
<comment type="caution">
    <text evidence="3">The sequence shown here is derived from an EMBL/GenBank/DDBJ whole genome shotgun (WGS) entry which is preliminary data.</text>
</comment>
<feature type="region of interest" description="Disordered" evidence="1">
    <location>
        <begin position="180"/>
        <end position="235"/>
    </location>
</feature>
<dbReference type="OrthoDB" id="1900300at2759"/>